<gene>
    <name evidence="2" type="ORF">HIBIKMCM_00020</name>
</gene>
<dbReference type="Gene3D" id="3.40.91.30">
    <property type="match status" value="1"/>
</dbReference>
<dbReference type="InterPro" id="IPR011335">
    <property type="entry name" value="Restrct_endonuc-II-like"/>
</dbReference>
<feature type="region of interest" description="Disordered" evidence="1">
    <location>
        <begin position="135"/>
        <end position="155"/>
    </location>
</feature>
<keyword evidence="2" id="KW-0255">Endonuclease</keyword>
<name>A0AA50F2R2_9CAUD</name>
<dbReference type="SUPFAM" id="SSF52980">
    <property type="entry name" value="Restriction endonuclease-like"/>
    <property type="match status" value="1"/>
</dbReference>
<protein>
    <submittedName>
        <fullName evidence="2">Endonuclease</fullName>
    </submittedName>
</protein>
<dbReference type="Pfam" id="PF05367">
    <property type="entry name" value="Phage_endo_I"/>
    <property type="match status" value="1"/>
</dbReference>
<evidence type="ECO:0000313" key="3">
    <source>
        <dbReference type="Proteomes" id="UP001182455"/>
    </source>
</evidence>
<dbReference type="Proteomes" id="UP001182455">
    <property type="component" value="Segment"/>
</dbReference>
<proteinExistence type="predicted"/>
<keyword evidence="2" id="KW-0378">Hydrolase</keyword>
<evidence type="ECO:0000256" key="1">
    <source>
        <dbReference type="SAM" id="MobiDB-lite"/>
    </source>
</evidence>
<keyword evidence="3" id="KW-1185">Reference proteome</keyword>
<dbReference type="GO" id="GO:0015074">
    <property type="term" value="P:DNA integration"/>
    <property type="evidence" value="ECO:0007669"/>
    <property type="project" value="InterPro"/>
</dbReference>
<keyword evidence="2" id="KW-0540">Nuclease</keyword>
<accession>A0AA50F2R2</accession>
<dbReference type="EMBL" id="OR367448">
    <property type="protein sequence ID" value="WLW40587.1"/>
    <property type="molecule type" value="Genomic_DNA"/>
</dbReference>
<sequence>MATPKPKRGLSQSQVLLVHGVRSGLEEKVCKDLRDKGVAYEYEAVKVPYITPAKPHTYTPDIILPNGIVVELKGHYIPEDRAKQLLVKKQNPDLDIRFVFSNSKSRITKRSQTTYADWCRKNGFVFADKEIPNEWTEEPPNERSLAALKKLRENK</sequence>
<dbReference type="InterPro" id="IPR008029">
    <property type="entry name" value="Phage_T7_Gp3_endoDNaseI"/>
</dbReference>
<evidence type="ECO:0000313" key="2">
    <source>
        <dbReference type="EMBL" id="WLW40587.1"/>
    </source>
</evidence>
<dbReference type="GO" id="GO:0008833">
    <property type="term" value="F:deoxyribonuclease IV (phage-T4-induced) activity"/>
    <property type="evidence" value="ECO:0007669"/>
    <property type="project" value="InterPro"/>
</dbReference>
<dbReference type="CDD" id="cd22324">
    <property type="entry name" value="Endonuclease_I"/>
    <property type="match status" value="1"/>
</dbReference>
<reference evidence="2" key="1">
    <citation type="submission" date="2023-07" db="EMBL/GenBank/DDBJ databases">
        <title>First report of Ralstonia pseudosolanacearum infecting Boesenbergia rotunda from Thailand.</title>
        <authorList>
            <person name="Carroll S."/>
            <person name="McGreig S."/>
            <person name="Bryning A."/>
            <person name="Vicente J.G."/>
            <person name="Aspin A."/>
        </authorList>
    </citation>
    <scope>NUCLEOTIDE SEQUENCE</scope>
</reference>
<organism evidence="2 3">
    <name type="scientific">Ralstonia phage BOESR1</name>
    <dbReference type="NCBI Taxonomy" id="3034917"/>
    <lineage>
        <taxon>Viruses</taxon>
        <taxon>Duplodnaviria</taxon>
        <taxon>Heunggongvirae</taxon>
        <taxon>Uroviricota</taxon>
        <taxon>Caudoviricetes</taxon>
        <taxon>Autographivirales</taxon>
        <taxon>Autographivirales incertae sedis</taxon>
        <taxon>Boesrvirus</taxon>
        <taxon>Boesrvirus BOESR1</taxon>
    </lineage>
</organism>
<dbReference type="GO" id="GO:0016032">
    <property type="term" value="P:viral process"/>
    <property type="evidence" value="ECO:0007669"/>
    <property type="project" value="InterPro"/>
</dbReference>